<dbReference type="RefSeq" id="WP_188948343.1">
    <property type="nucleotide sequence ID" value="NZ_BMPH01000006.1"/>
</dbReference>
<evidence type="ECO:0000256" key="3">
    <source>
        <dbReference type="ARBA" id="ARBA00023002"/>
    </source>
</evidence>
<dbReference type="EMBL" id="JAGIOJ010000001">
    <property type="protein sequence ID" value="MBP2399764.1"/>
    <property type="molecule type" value="Genomic_DNA"/>
</dbReference>
<dbReference type="InterPro" id="IPR036812">
    <property type="entry name" value="NAD(P)_OxRdtase_dom_sf"/>
</dbReference>
<dbReference type="InterPro" id="IPR023210">
    <property type="entry name" value="NADP_OxRdtase_dom"/>
</dbReference>
<evidence type="ECO:0000313" key="5">
    <source>
        <dbReference type="EMBL" id="MBP2399764.1"/>
    </source>
</evidence>
<dbReference type="SUPFAM" id="SSF51430">
    <property type="entry name" value="NAD(P)-linked oxidoreductase"/>
    <property type="match status" value="1"/>
</dbReference>
<comment type="similarity">
    <text evidence="1">Belongs to the aldo/keto reductase family.</text>
</comment>
<sequence>MQEQHTIELAPGLRIPAIGLGTWPLTGEEAADAVARALGNGYRHVDTAANYGNEQAVGAGIARTGVQRKTVWVTSKFNNEDLNRTGFNRGKEQGARSRAIGELLVQRWHALSRSRDGLTRGWAT</sequence>
<name>A0ABS4XTE7_GLUPR</name>
<dbReference type="PANTHER" id="PTHR43827">
    <property type="entry name" value="2,5-DIKETO-D-GLUCONIC ACID REDUCTASE"/>
    <property type="match status" value="1"/>
</dbReference>
<evidence type="ECO:0000256" key="1">
    <source>
        <dbReference type="ARBA" id="ARBA00007905"/>
    </source>
</evidence>
<evidence type="ECO:0000259" key="4">
    <source>
        <dbReference type="Pfam" id="PF00248"/>
    </source>
</evidence>
<dbReference type="Pfam" id="PF00248">
    <property type="entry name" value="Aldo_ket_red"/>
    <property type="match status" value="1"/>
</dbReference>
<keyword evidence="6" id="KW-1185">Reference proteome</keyword>
<dbReference type="InterPro" id="IPR018170">
    <property type="entry name" value="Aldo/ket_reductase_CS"/>
</dbReference>
<evidence type="ECO:0000313" key="6">
    <source>
        <dbReference type="Proteomes" id="UP001195422"/>
    </source>
</evidence>
<protein>
    <submittedName>
        <fullName evidence="5">Diketogulonate reductase-like aldo/keto reductase</fullName>
    </submittedName>
</protein>
<reference evidence="5 6" key="1">
    <citation type="submission" date="2021-03" db="EMBL/GenBank/DDBJ databases">
        <title>Sequencing the genomes of 1000 actinobacteria strains.</title>
        <authorList>
            <person name="Klenk H.-P."/>
        </authorList>
    </citation>
    <scope>NUCLEOTIDE SEQUENCE [LARGE SCALE GENOMIC DNA]</scope>
    <source>
        <strain evidence="5 6">DSM 20168</strain>
    </source>
</reference>
<feature type="domain" description="NADP-dependent oxidoreductase" evidence="4">
    <location>
        <begin position="18"/>
        <end position="84"/>
    </location>
</feature>
<dbReference type="PROSITE" id="PS00798">
    <property type="entry name" value="ALDOKETO_REDUCTASE_1"/>
    <property type="match status" value="1"/>
</dbReference>
<keyword evidence="3" id="KW-0560">Oxidoreductase</keyword>
<evidence type="ECO:0000256" key="2">
    <source>
        <dbReference type="ARBA" id="ARBA00022857"/>
    </source>
</evidence>
<proteinExistence type="inferred from homology"/>
<accession>A0ABS4XTE7</accession>
<dbReference type="Proteomes" id="UP001195422">
    <property type="component" value="Unassembled WGS sequence"/>
</dbReference>
<keyword evidence="2" id="KW-0521">NADP</keyword>
<dbReference type="Gene3D" id="3.20.20.100">
    <property type="entry name" value="NADP-dependent oxidoreductase domain"/>
    <property type="match status" value="1"/>
</dbReference>
<organism evidence="5 6">
    <name type="scientific">Glutamicibacter protophormiae</name>
    <name type="common">Brevibacterium protophormiae</name>
    <dbReference type="NCBI Taxonomy" id="37930"/>
    <lineage>
        <taxon>Bacteria</taxon>
        <taxon>Bacillati</taxon>
        <taxon>Actinomycetota</taxon>
        <taxon>Actinomycetes</taxon>
        <taxon>Micrococcales</taxon>
        <taxon>Micrococcaceae</taxon>
        <taxon>Glutamicibacter</taxon>
    </lineage>
</organism>
<dbReference type="PANTHER" id="PTHR43827:SF3">
    <property type="entry name" value="NADP-DEPENDENT OXIDOREDUCTASE DOMAIN-CONTAINING PROTEIN"/>
    <property type="match status" value="1"/>
</dbReference>
<comment type="caution">
    <text evidence="5">The sequence shown here is derived from an EMBL/GenBank/DDBJ whole genome shotgun (WGS) entry which is preliminary data.</text>
</comment>
<gene>
    <name evidence="5" type="ORF">JOF39_002845</name>
</gene>
<dbReference type="InterPro" id="IPR020471">
    <property type="entry name" value="AKR"/>
</dbReference>